<protein>
    <submittedName>
        <fullName evidence="1">Uncharacterized protein</fullName>
    </submittedName>
</protein>
<dbReference type="Proteomes" id="UP001497700">
    <property type="component" value="Unassembled WGS sequence"/>
</dbReference>
<gene>
    <name evidence="1" type="ORF">F4820DRAFT_81300</name>
</gene>
<proteinExistence type="predicted"/>
<comment type="caution">
    <text evidence="1">The sequence shown here is derived from an EMBL/GenBank/DDBJ whole genome shotgun (WGS) entry which is preliminary data.</text>
</comment>
<dbReference type="EMBL" id="MU393562">
    <property type="protein sequence ID" value="KAI4861106.1"/>
    <property type="molecule type" value="Genomic_DNA"/>
</dbReference>
<keyword evidence="2" id="KW-1185">Reference proteome</keyword>
<evidence type="ECO:0000313" key="2">
    <source>
        <dbReference type="Proteomes" id="UP001497700"/>
    </source>
</evidence>
<reference evidence="1 2" key="1">
    <citation type="journal article" date="2022" name="New Phytol.">
        <title>Ecological generalism drives hyperdiversity of secondary metabolite gene clusters in xylarialean endophytes.</title>
        <authorList>
            <person name="Franco M.E.E."/>
            <person name="Wisecaver J.H."/>
            <person name="Arnold A.E."/>
            <person name="Ju Y.M."/>
            <person name="Slot J.C."/>
            <person name="Ahrendt S."/>
            <person name="Moore L.P."/>
            <person name="Eastman K.E."/>
            <person name="Scott K."/>
            <person name="Konkel Z."/>
            <person name="Mondo S.J."/>
            <person name="Kuo A."/>
            <person name="Hayes R.D."/>
            <person name="Haridas S."/>
            <person name="Andreopoulos B."/>
            <person name="Riley R."/>
            <person name="LaButti K."/>
            <person name="Pangilinan J."/>
            <person name="Lipzen A."/>
            <person name="Amirebrahimi M."/>
            <person name="Yan J."/>
            <person name="Adam C."/>
            <person name="Keymanesh K."/>
            <person name="Ng V."/>
            <person name="Louie K."/>
            <person name="Northen T."/>
            <person name="Drula E."/>
            <person name="Henrissat B."/>
            <person name="Hsieh H.M."/>
            <person name="Youens-Clark K."/>
            <person name="Lutzoni F."/>
            <person name="Miadlikowska J."/>
            <person name="Eastwood D.C."/>
            <person name="Hamelin R.C."/>
            <person name="Grigoriev I.V."/>
            <person name="U'Ren J.M."/>
        </authorList>
    </citation>
    <scope>NUCLEOTIDE SEQUENCE [LARGE SCALE GENOMIC DNA]</scope>
    <source>
        <strain evidence="1 2">CBS 119005</strain>
    </source>
</reference>
<accession>A0ACB9YPJ8</accession>
<name>A0ACB9YPJ8_9PEZI</name>
<sequence length="1302" mass="144069">MAVFNDHDTASDQSNEIATAQATLHPDISHHLDFPSSPSLNTIAISEDASTTSLISQGAISIREASSSIAGSSTNTTHESPQLQPLLPMPQRKPVPELSASLQETTLAKARLSWRPTYLKRRALLSFAVVLMSTTAAIEVLAYVSDLNQGLATSQYRLHYIWKYGPTAILSVLMAYWGRVEYHAKITAPWYQLWNGPAKARQSVLLDYISPLLPVAIYQAVKYRDFLVAAAMLVSLALRVIIILSTSFISLIPVQLYLPSVPVALGETFSHSVDLWVAPQSQELGSFASQLYTFLEAGQAKYPLGLQESFTYQDFKADPAPFKDITTITDAFSGALECHETNYINISVNDTIRSLESRPQSFDVGNCTVEFNITFPPDLSDTVLYGRASTSYCDENFRITEDGNTTTYTSPAFYDSNYTLQVYFMEVNYGERSVDSHNHTHQRGVIQRWLERTCTPSHVLRKVAITRTEGENDRFAITNQPPRALPKTKPWAAWQDLNNMFLRDRGGSNFITNTTWIQTSNGFPVSIMLDGLLARALEEDTISNSPSIIDRILDSPLVESQLHNLFESYAAFLGFMYFKEPIPSLASNATATATQTRLLVTAGTAHAMAGLSGSCILLLLVMIFRIPRHGILPRSPVTIIGMAALMHPSQRFTRSLENKSASSNEDLYIFLRSSQYSVYTSTEKEVHTRKPFYLDVMQGAESDVCSTKDNRDAKVKHPLVLHPVFRTTMCFIVAAVVITLEYLLRKSDRDNGLIDLEATDRIPYAWTILPAIVLSLLSIYYSTAESQVRLLVPYNNLLRGSRFESTLSLDLVDRFAITGLVSAAKLKLHMVVASIATSFVAFFLTIAAGSLFSPMDVPSPVQAVQLSALNSLNYATFWDAHSDNASLILGASLDYLPFTHEDLAFPQLQLSNGPFNGSDNIAQGEDIVVIATVPVARSSLSCKIFDSSAIQATFEPTFESVQASLLNITIDQDNCTNITIQIDELSDWIAKSFYFGVANPGSQDWRGKEWAELSSHNCGDYVYAWGHVPDKTRSNVSAVSAMVCNETAQEINVKATFFGLDLEIRPDHPPQPDIKSAHVVSQFPACPWEDDPFEFDKQPNCKSPWILYRDLWHLDTPHVLDKFFSILTSPAGRLALDVVSLGDESAAQTVGNAIISQHKILRANAFGSSSRLWHNATDNMVSDQTAFSLPANVQHTTTRTRLVQDAISTRILEGLLTAILVLSLLSWYAMPNTKLLPRDPCSIASVVALLADGNILDMLPPNAQTMSNKELEDVFGDGAFYMEKGERGTLGIRYRDTGILKS</sequence>
<evidence type="ECO:0000313" key="1">
    <source>
        <dbReference type="EMBL" id="KAI4861106.1"/>
    </source>
</evidence>
<organism evidence="1 2">
    <name type="scientific">Hypoxylon rubiginosum</name>
    <dbReference type="NCBI Taxonomy" id="110542"/>
    <lineage>
        <taxon>Eukaryota</taxon>
        <taxon>Fungi</taxon>
        <taxon>Dikarya</taxon>
        <taxon>Ascomycota</taxon>
        <taxon>Pezizomycotina</taxon>
        <taxon>Sordariomycetes</taxon>
        <taxon>Xylariomycetidae</taxon>
        <taxon>Xylariales</taxon>
        <taxon>Hypoxylaceae</taxon>
        <taxon>Hypoxylon</taxon>
    </lineage>
</organism>